<protein>
    <submittedName>
        <fullName evidence="1">Uncharacterized protein</fullName>
    </submittedName>
</protein>
<evidence type="ECO:0000313" key="2">
    <source>
        <dbReference type="Proteomes" id="UP000314294"/>
    </source>
</evidence>
<organism evidence="1 2">
    <name type="scientific">Liparis tanakae</name>
    <name type="common">Tanaka's snailfish</name>
    <dbReference type="NCBI Taxonomy" id="230148"/>
    <lineage>
        <taxon>Eukaryota</taxon>
        <taxon>Metazoa</taxon>
        <taxon>Chordata</taxon>
        <taxon>Craniata</taxon>
        <taxon>Vertebrata</taxon>
        <taxon>Euteleostomi</taxon>
        <taxon>Actinopterygii</taxon>
        <taxon>Neopterygii</taxon>
        <taxon>Teleostei</taxon>
        <taxon>Neoteleostei</taxon>
        <taxon>Acanthomorphata</taxon>
        <taxon>Eupercaria</taxon>
        <taxon>Perciformes</taxon>
        <taxon>Cottioidei</taxon>
        <taxon>Cottales</taxon>
        <taxon>Liparidae</taxon>
        <taxon>Liparis</taxon>
    </lineage>
</organism>
<name>A0A4Z2H423_9TELE</name>
<proteinExistence type="predicted"/>
<dbReference type="EMBL" id="SRLO01000351">
    <property type="protein sequence ID" value="TNN59642.1"/>
    <property type="molecule type" value="Genomic_DNA"/>
</dbReference>
<sequence>MKGQLKEGRDLGGVMKRKHSQPFLVVMEMDYQLNDTVKAKSQFLLLLSVPLFALRSVKVHT</sequence>
<dbReference type="Proteomes" id="UP000314294">
    <property type="component" value="Unassembled WGS sequence"/>
</dbReference>
<keyword evidence="2" id="KW-1185">Reference proteome</keyword>
<comment type="caution">
    <text evidence="1">The sequence shown here is derived from an EMBL/GenBank/DDBJ whole genome shotgun (WGS) entry which is preliminary data.</text>
</comment>
<reference evidence="1 2" key="1">
    <citation type="submission" date="2019-03" db="EMBL/GenBank/DDBJ databases">
        <title>First draft genome of Liparis tanakae, snailfish: a comprehensive survey of snailfish specific genes.</title>
        <authorList>
            <person name="Kim W."/>
            <person name="Song I."/>
            <person name="Jeong J.-H."/>
            <person name="Kim D."/>
            <person name="Kim S."/>
            <person name="Ryu S."/>
            <person name="Song J.Y."/>
            <person name="Lee S.K."/>
        </authorList>
    </citation>
    <scope>NUCLEOTIDE SEQUENCE [LARGE SCALE GENOMIC DNA]</scope>
    <source>
        <tissue evidence="1">Muscle</tissue>
    </source>
</reference>
<accession>A0A4Z2H423</accession>
<dbReference type="AlphaFoldDB" id="A0A4Z2H423"/>
<evidence type="ECO:0000313" key="1">
    <source>
        <dbReference type="EMBL" id="TNN59642.1"/>
    </source>
</evidence>
<gene>
    <name evidence="1" type="ORF">EYF80_030128</name>
</gene>